<name>A0ABY1PBR6_9RHOB</name>
<feature type="domain" description="EAL" evidence="1">
    <location>
        <begin position="29"/>
        <end position="279"/>
    </location>
</feature>
<evidence type="ECO:0000313" key="2">
    <source>
        <dbReference type="EMBL" id="SMP29475.1"/>
    </source>
</evidence>
<accession>A0ABY1PBR6</accession>
<dbReference type="CDD" id="cd01948">
    <property type="entry name" value="EAL"/>
    <property type="match status" value="1"/>
</dbReference>
<organism evidence="2 3">
    <name type="scientific">Shimia sagamensis</name>
    <dbReference type="NCBI Taxonomy" id="1566352"/>
    <lineage>
        <taxon>Bacteria</taxon>
        <taxon>Pseudomonadati</taxon>
        <taxon>Pseudomonadota</taxon>
        <taxon>Alphaproteobacteria</taxon>
        <taxon>Rhodobacterales</taxon>
        <taxon>Roseobacteraceae</taxon>
    </lineage>
</organism>
<dbReference type="Gene3D" id="3.20.20.450">
    <property type="entry name" value="EAL domain"/>
    <property type="match status" value="1"/>
</dbReference>
<dbReference type="SMART" id="SM00052">
    <property type="entry name" value="EAL"/>
    <property type="match status" value="1"/>
</dbReference>
<dbReference type="Pfam" id="PF00563">
    <property type="entry name" value="EAL"/>
    <property type="match status" value="1"/>
</dbReference>
<reference evidence="2 3" key="1">
    <citation type="submission" date="2017-05" db="EMBL/GenBank/DDBJ databases">
        <authorList>
            <person name="Varghese N."/>
            <person name="Submissions S."/>
        </authorList>
    </citation>
    <scope>NUCLEOTIDE SEQUENCE [LARGE SCALE GENOMIC DNA]</scope>
    <source>
        <strain evidence="2 3">DSM 29734</strain>
    </source>
</reference>
<dbReference type="PANTHER" id="PTHR33121">
    <property type="entry name" value="CYCLIC DI-GMP PHOSPHODIESTERASE PDEF"/>
    <property type="match status" value="1"/>
</dbReference>
<dbReference type="PANTHER" id="PTHR33121:SF79">
    <property type="entry name" value="CYCLIC DI-GMP PHOSPHODIESTERASE PDED-RELATED"/>
    <property type="match status" value="1"/>
</dbReference>
<sequence>MDRPKKKKRKAGAAREHRSPLAYALDTRDSSTLDMVREAIAHKQVMLAYQPVVQSSNTKRPAFYEGLVRVLDETGRIIPAKDFMGAVEDNELGRQLDVLALELGLQALAEQPGLRLSINMSARSIGYAPWMDCLQRGLARAATIPERLIFEISEKSVVQVPEIVKGFMDELHIKGMSFALDDYGAGLTTLTVFRDFDFDIIKLHGSFSRNISQDGSNQVLASAVAAICERFDMHSVASRIESPADAQMMTDLGFDCLQGFAFGAPTISPPWKQRKSDAA</sequence>
<evidence type="ECO:0000313" key="3">
    <source>
        <dbReference type="Proteomes" id="UP001157961"/>
    </source>
</evidence>
<gene>
    <name evidence="2" type="ORF">SAMN06265373_106225</name>
</gene>
<evidence type="ECO:0000259" key="1">
    <source>
        <dbReference type="PROSITE" id="PS50883"/>
    </source>
</evidence>
<dbReference type="SUPFAM" id="SSF141868">
    <property type="entry name" value="EAL domain-like"/>
    <property type="match status" value="1"/>
</dbReference>
<dbReference type="InterPro" id="IPR050706">
    <property type="entry name" value="Cyclic-di-GMP_PDE-like"/>
</dbReference>
<dbReference type="InterPro" id="IPR001633">
    <property type="entry name" value="EAL_dom"/>
</dbReference>
<dbReference type="RefSeq" id="WP_283427066.1">
    <property type="nucleotide sequence ID" value="NZ_FXTY01000006.1"/>
</dbReference>
<comment type="caution">
    <text evidence="2">The sequence shown here is derived from an EMBL/GenBank/DDBJ whole genome shotgun (WGS) entry which is preliminary data.</text>
</comment>
<proteinExistence type="predicted"/>
<dbReference type="PROSITE" id="PS50883">
    <property type="entry name" value="EAL"/>
    <property type="match status" value="1"/>
</dbReference>
<dbReference type="InterPro" id="IPR035919">
    <property type="entry name" value="EAL_sf"/>
</dbReference>
<protein>
    <submittedName>
        <fullName evidence="2">EAL domain, c-di-GMP-specific phosphodiesterase class I (Or its enzymatically inactive variant)</fullName>
    </submittedName>
</protein>
<dbReference type="EMBL" id="FXTY01000006">
    <property type="protein sequence ID" value="SMP29475.1"/>
    <property type="molecule type" value="Genomic_DNA"/>
</dbReference>
<keyword evidence="3" id="KW-1185">Reference proteome</keyword>
<dbReference type="Proteomes" id="UP001157961">
    <property type="component" value="Unassembled WGS sequence"/>
</dbReference>